<dbReference type="GO" id="GO:0005524">
    <property type="term" value="F:ATP binding"/>
    <property type="evidence" value="ECO:0007669"/>
    <property type="project" value="UniProtKB-UniRule"/>
</dbReference>
<dbReference type="SMART" id="SM00220">
    <property type="entry name" value="S_TKc"/>
    <property type="match status" value="1"/>
</dbReference>
<keyword evidence="9" id="KW-0460">Magnesium</keyword>
<comment type="cofactor">
    <cofactor evidence="9">
        <name>Mg(2+)</name>
        <dbReference type="ChEBI" id="CHEBI:18420"/>
    </cofactor>
</comment>
<evidence type="ECO:0000256" key="7">
    <source>
        <dbReference type="PROSITE-ProRule" id="PRU10141"/>
    </source>
</evidence>
<sequence length="372" mass="42730">MANASAQNQGGEFPAVLTHGGQFIRYNIFGNLFEVTAKYQPPIMPIGRGAYGIVCSVLNSEMNEMVAIKKIANAFDNHMDAKRTLREIKLLRHFNHENVIAIRDVIPPPTRREFTDVYIATELMDTDLHQIIRSNQTLSEEHCQYFLYQILRGLKYIHSANVIHRDLKPSNLVLNANCDLKIVDFGLARPTSENENMTEYVVTRWYRAPELLLNSSDYTAAIDVWSVGCIYMELINRKPLFAGKDHVHQMRLLTELLGTPTESDLGFVRNEDARRYIRQLSPHPRQPLANLFPHVHPLAIDLVDKMLTFDPTRRITVEEALAHPYLARLHDVADEPVCPEPFSFEFEQQALGEEQMKEMIYREALVLNPEYA</sequence>
<evidence type="ECO:0000256" key="6">
    <source>
        <dbReference type="ARBA" id="ARBA00022840"/>
    </source>
</evidence>
<dbReference type="GO" id="GO:0004707">
    <property type="term" value="F:MAP kinase activity"/>
    <property type="evidence" value="ECO:0007669"/>
    <property type="project" value="UniProtKB-EC"/>
</dbReference>
<proteinExistence type="inferred from homology"/>
<keyword evidence="2 8" id="KW-0723">Serine/threonine-protein kinase</keyword>
<keyword evidence="5 9" id="KW-0418">Kinase</keyword>
<dbReference type="PROSITE" id="PS00108">
    <property type="entry name" value="PROTEIN_KINASE_ST"/>
    <property type="match status" value="1"/>
</dbReference>
<keyword evidence="6 7" id="KW-0067">ATP-binding</keyword>
<dbReference type="PROSITE" id="PS01351">
    <property type="entry name" value="MAPK"/>
    <property type="match status" value="1"/>
</dbReference>
<dbReference type="InterPro" id="IPR011009">
    <property type="entry name" value="Kinase-like_dom_sf"/>
</dbReference>
<dbReference type="InterPro" id="IPR050117">
    <property type="entry name" value="MAPK"/>
</dbReference>
<evidence type="ECO:0000256" key="9">
    <source>
        <dbReference type="RuleBase" id="RU361165"/>
    </source>
</evidence>
<protein>
    <recommendedName>
        <fullName evidence="9">Mitogen-activated protein kinase</fullName>
        <ecNumber evidence="9">2.7.11.24</ecNumber>
    </recommendedName>
</protein>
<keyword evidence="3 9" id="KW-0808">Transferase</keyword>
<dbReference type="FunFam" id="3.30.200.20:FF:000046">
    <property type="entry name" value="Mitogen-activated protein kinase"/>
    <property type="match status" value="1"/>
</dbReference>
<dbReference type="PANTHER" id="PTHR24055">
    <property type="entry name" value="MITOGEN-ACTIVATED PROTEIN KINASE"/>
    <property type="match status" value="1"/>
</dbReference>
<dbReference type="EMBL" id="JBAMMX010000007">
    <property type="protein sequence ID" value="KAK6935980.1"/>
    <property type="molecule type" value="Genomic_DNA"/>
</dbReference>
<evidence type="ECO:0000256" key="1">
    <source>
        <dbReference type="ARBA" id="ARBA00008832"/>
    </source>
</evidence>
<dbReference type="AlphaFoldDB" id="A0AAN8VKR4"/>
<evidence type="ECO:0000256" key="5">
    <source>
        <dbReference type="ARBA" id="ARBA00022777"/>
    </source>
</evidence>
<dbReference type="SUPFAM" id="SSF56112">
    <property type="entry name" value="Protein kinase-like (PK-like)"/>
    <property type="match status" value="1"/>
</dbReference>
<comment type="similarity">
    <text evidence="1">Belongs to the protein kinase superfamily. CMGC Ser/Thr protein kinase family. MAP kinase subfamily.</text>
</comment>
<comment type="caution">
    <text evidence="11">The sequence shown here is derived from an EMBL/GenBank/DDBJ whole genome shotgun (WGS) entry which is preliminary data.</text>
</comment>
<keyword evidence="12" id="KW-1185">Reference proteome</keyword>
<organism evidence="11 12">
    <name type="scientific">Dillenia turbinata</name>
    <dbReference type="NCBI Taxonomy" id="194707"/>
    <lineage>
        <taxon>Eukaryota</taxon>
        <taxon>Viridiplantae</taxon>
        <taxon>Streptophyta</taxon>
        <taxon>Embryophyta</taxon>
        <taxon>Tracheophyta</taxon>
        <taxon>Spermatophyta</taxon>
        <taxon>Magnoliopsida</taxon>
        <taxon>eudicotyledons</taxon>
        <taxon>Gunneridae</taxon>
        <taxon>Pentapetalae</taxon>
        <taxon>Dilleniales</taxon>
        <taxon>Dilleniaceae</taxon>
        <taxon>Dillenia</taxon>
    </lineage>
</organism>
<evidence type="ECO:0000256" key="8">
    <source>
        <dbReference type="RuleBase" id="RU000304"/>
    </source>
</evidence>
<evidence type="ECO:0000256" key="3">
    <source>
        <dbReference type="ARBA" id="ARBA00022679"/>
    </source>
</evidence>
<evidence type="ECO:0000259" key="10">
    <source>
        <dbReference type="PROSITE" id="PS50011"/>
    </source>
</evidence>
<dbReference type="FunFam" id="1.10.510.10:FF:000013">
    <property type="entry name" value="Mitogen-activated protein kinase"/>
    <property type="match status" value="1"/>
</dbReference>
<feature type="binding site" evidence="7">
    <location>
        <position position="70"/>
    </location>
    <ligand>
        <name>ATP</name>
        <dbReference type="ChEBI" id="CHEBI:30616"/>
    </ligand>
</feature>
<dbReference type="InterPro" id="IPR017441">
    <property type="entry name" value="Protein_kinase_ATP_BS"/>
</dbReference>
<dbReference type="PROSITE" id="PS00107">
    <property type="entry name" value="PROTEIN_KINASE_ATP"/>
    <property type="match status" value="1"/>
</dbReference>
<evidence type="ECO:0000256" key="4">
    <source>
        <dbReference type="ARBA" id="ARBA00022741"/>
    </source>
</evidence>
<comment type="catalytic activity">
    <reaction evidence="9">
        <text>L-threonyl-[protein] + ATP = O-phospho-L-threonyl-[protein] + ADP + H(+)</text>
        <dbReference type="Rhea" id="RHEA:46608"/>
        <dbReference type="Rhea" id="RHEA-COMP:11060"/>
        <dbReference type="Rhea" id="RHEA-COMP:11605"/>
        <dbReference type="ChEBI" id="CHEBI:15378"/>
        <dbReference type="ChEBI" id="CHEBI:30013"/>
        <dbReference type="ChEBI" id="CHEBI:30616"/>
        <dbReference type="ChEBI" id="CHEBI:61977"/>
        <dbReference type="ChEBI" id="CHEBI:456216"/>
        <dbReference type="EC" id="2.7.11.24"/>
    </reaction>
</comment>
<evidence type="ECO:0000256" key="2">
    <source>
        <dbReference type="ARBA" id="ARBA00022527"/>
    </source>
</evidence>
<dbReference type="Pfam" id="PF00069">
    <property type="entry name" value="Pkinase"/>
    <property type="match status" value="1"/>
</dbReference>
<evidence type="ECO:0000313" key="12">
    <source>
        <dbReference type="Proteomes" id="UP001370490"/>
    </source>
</evidence>
<dbReference type="EC" id="2.7.11.24" evidence="9"/>
<dbReference type="InterPro" id="IPR003527">
    <property type="entry name" value="MAP_kinase_CS"/>
</dbReference>
<evidence type="ECO:0000313" key="11">
    <source>
        <dbReference type="EMBL" id="KAK6935980.1"/>
    </source>
</evidence>
<accession>A0AAN8VKR4</accession>
<dbReference type="InterPro" id="IPR000719">
    <property type="entry name" value="Prot_kinase_dom"/>
</dbReference>
<dbReference type="PROSITE" id="PS50011">
    <property type="entry name" value="PROTEIN_KINASE_DOM"/>
    <property type="match status" value="1"/>
</dbReference>
<feature type="domain" description="Protein kinase" evidence="10">
    <location>
        <begin position="40"/>
        <end position="326"/>
    </location>
</feature>
<keyword evidence="4 7" id="KW-0547">Nucleotide-binding</keyword>
<dbReference type="Gene3D" id="3.30.200.20">
    <property type="entry name" value="Phosphorylase Kinase, domain 1"/>
    <property type="match status" value="1"/>
</dbReference>
<reference evidence="11 12" key="1">
    <citation type="submission" date="2023-12" db="EMBL/GenBank/DDBJ databases">
        <title>A high-quality genome assembly for Dillenia turbinata (Dilleniales).</title>
        <authorList>
            <person name="Chanderbali A."/>
        </authorList>
    </citation>
    <scope>NUCLEOTIDE SEQUENCE [LARGE SCALE GENOMIC DNA]</scope>
    <source>
        <strain evidence="11">LSX21</strain>
        <tissue evidence="11">Leaf</tissue>
    </source>
</reference>
<name>A0AAN8VKR4_9MAGN</name>
<comment type="similarity">
    <text evidence="9">Belongs to the protein kinase superfamily. Ser/Thr protein kinase family. MAP kinase subfamily.</text>
</comment>
<gene>
    <name evidence="11" type="ORF">RJ641_033010</name>
</gene>
<dbReference type="Proteomes" id="UP001370490">
    <property type="component" value="Unassembled WGS sequence"/>
</dbReference>
<dbReference type="CDD" id="cd07858">
    <property type="entry name" value="STKc_TEY_MAPK"/>
    <property type="match status" value="1"/>
</dbReference>
<dbReference type="InterPro" id="IPR008271">
    <property type="entry name" value="Ser/Thr_kinase_AS"/>
</dbReference>
<comment type="activity regulation">
    <text evidence="9">Activated by threonine and tyrosine phosphorylation.</text>
</comment>
<dbReference type="Gene3D" id="1.10.510.10">
    <property type="entry name" value="Transferase(Phosphotransferase) domain 1"/>
    <property type="match status" value="1"/>
</dbReference>